<comment type="subcellular location">
    <subcellularLocation>
        <location evidence="1">Cell membrane</location>
        <topology evidence="1">Multi-pass membrane protein</topology>
    </subcellularLocation>
</comment>
<dbReference type="Proteomes" id="UP000295726">
    <property type="component" value="Unassembled WGS sequence"/>
</dbReference>
<feature type="transmembrane region" description="Helical" evidence="6">
    <location>
        <begin position="210"/>
        <end position="229"/>
    </location>
</feature>
<evidence type="ECO:0000313" key="7">
    <source>
        <dbReference type="EMBL" id="TCS78056.1"/>
    </source>
</evidence>
<keyword evidence="3 6" id="KW-0812">Transmembrane</keyword>
<reference evidence="7 8" key="1">
    <citation type="submission" date="2019-03" db="EMBL/GenBank/DDBJ databases">
        <title>Genomic Encyclopedia of Type Strains, Phase IV (KMG-IV): sequencing the most valuable type-strain genomes for metagenomic binning, comparative biology and taxonomic classification.</title>
        <authorList>
            <person name="Goeker M."/>
        </authorList>
    </citation>
    <scope>NUCLEOTIDE SEQUENCE [LARGE SCALE GENOMIC DNA]</scope>
    <source>
        <strain evidence="7 8">DSM 29489</strain>
    </source>
</reference>
<accession>A0A4R3K5I0</accession>
<keyword evidence="8" id="KW-1185">Reference proteome</keyword>
<evidence type="ECO:0000256" key="5">
    <source>
        <dbReference type="ARBA" id="ARBA00023136"/>
    </source>
</evidence>
<keyword evidence="2" id="KW-1003">Cell membrane</keyword>
<sequence length="316" mass="33646">MRKRKLQDYSYTLILLGLLILLIAMMAVSSPYFLSWKNCRNILNQSAIYLVLSMGMTFVIAAGQIDLSAGAVIGFSGMCMGLSYQAGFPAIAAIIIGLFSAAFIGLINGLIISYGKINSFIVTLATMTILRGVILILTNSKSIFGFGPVFSFIGSGNIGPVNLPIIISLVIAVISAVILHQTRFGNYCLFIGSNEIALNRSGVNVKKYKVMIFTLCSFCAGVAGLIVTARLNSAEPLAGQGYEMDAIAATILGGTSMRGGKGSIIGTVIACFLLNILKNGLTLLAISSHYQEILTGVILLVSVLISEYKEREKSEV</sequence>
<keyword evidence="5 6" id="KW-0472">Membrane</keyword>
<evidence type="ECO:0000256" key="6">
    <source>
        <dbReference type="SAM" id="Phobius"/>
    </source>
</evidence>
<dbReference type="CDD" id="cd06579">
    <property type="entry name" value="TM_PBP1_transp_AraH_like"/>
    <property type="match status" value="1"/>
</dbReference>
<comment type="caution">
    <text evidence="7">The sequence shown here is derived from an EMBL/GenBank/DDBJ whole genome shotgun (WGS) entry which is preliminary data.</text>
</comment>
<feature type="transmembrane region" description="Helical" evidence="6">
    <location>
        <begin position="46"/>
        <end position="62"/>
    </location>
</feature>
<evidence type="ECO:0000256" key="4">
    <source>
        <dbReference type="ARBA" id="ARBA00022989"/>
    </source>
</evidence>
<feature type="transmembrane region" description="Helical" evidence="6">
    <location>
        <begin position="12"/>
        <end position="34"/>
    </location>
</feature>
<dbReference type="PANTHER" id="PTHR32196">
    <property type="entry name" value="ABC TRANSPORTER PERMEASE PROTEIN YPHD-RELATED-RELATED"/>
    <property type="match status" value="1"/>
</dbReference>
<organism evidence="7 8">
    <name type="scientific">Muricomes intestini</name>
    <dbReference type="NCBI Taxonomy" id="1796634"/>
    <lineage>
        <taxon>Bacteria</taxon>
        <taxon>Bacillati</taxon>
        <taxon>Bacillota</taxon>
        <taxon>Clostridia</taxon>
        <taxon>Lachnospirales</taxon>
        <taxon>Lachnospiraceae</taxon>
        <taxon>Muricomes</taxon>
    </lineage>
</organism>
<feature type="transmembrane region" description="Helical" evidence="6">
    <location>
        <begin position="264"/>
        <end position="286"/>
    </location>
</feature>
<evidence type="ECO:0000313" key="8">
    <source>
        <dbReference type="Proteomes" id="UP000295726"/>
    </source>
</evidence>
<name>A0A4R3K5I0_9FIRM</name>
<feature type="transmembrane region" description="Helical" evidence="6">
    <location>
        <begin position="158"/>
        <end position="179"/>
    </location>
</feature>
<dbReference type="GO" id="GO:0022857">
    <property type="term" value="F:transmembrane transporter activity"/>
    <property type="evidence" value="ECO:0007669"/>
    <property type="project" value="InterPro"/>
</dbReference>
<protein>
    <submittedName>
        <fullName evidence="7">Monosaccharide ABC transporter membrane protein (CUT2 family)</fullName>
    </submittedName>
</protein>
<dbReference type="InterPro" id="IPR001851">
    <property type="entry name" value="ABC_transp_permease"/>
</dbReference>
<dbReference type="EMBL" id="SLZZ01000013">
    <property type="protein sequence ID" value="TCS78056.1"/>
    <property type="molecule type" value="Genomic_DNA"/>
</dbReference>
<dbReference type="AlphaFoldDB" id="A0A4R3K5I0"/>
<evidence type="ECO:0000256" key="1">
    <source>
        <dbReference type="ARBA" id="ARBA00004651"/>
    </source>
</evidence>
<gene>
    <name evidence="7" type="ORF">EDD59_11315</name>
</gene>
<dbReference type="GO" id="GO:0005886">
    <property type="term" value="C:plasma membrane"/>
    <property type="evidence" value="ECO:0007669"/>
    <property type="project" value="UniProtKB-SubCell"/>
</dbReference>
<dbReference type="RefSeq" id="WP_243117393.1">
    <property type="nucleotide sequence ID" value="NZ_DAIPCY010000010.1"/>
</dbReference>
<dbReference type="PANTHER" id="PTHR32196:SF72">
    <property type="entry name" value="RIBOSE IMPORT PERMEASE PROTEIN RBSC"/>
    <property type="match status" value="1"/>
</dbReference>
<proteinExistence type="predicted"/>
<feature type="transmembrane region" description="Helical" evidence="6">
    <location>
        <begin position="90"/>
        <end position="112"/>
    </location>
</feature>
<dbReference type="Pfam" id="PF02653">
    <property type="entry name" value="BPD_transp_2"/>
    <property type="match status" value="1"/>
</dbReference>
<feature type="transmembrane region" description="Helical" evidence="6">
    <location>
        <begin position="119"/>
        <end position="138"/>
    </location>
</feature>
<keyword evidence="4 6" id="KW-1133">Transmembrane helix</keyword>
<evidence type="ECO:0000256" key="2">
    <source>
        <dbReference type="ARBA" id="ARBA00022475"/>
    </source>
</evidence>
<evidence type="ECO:0000256" key="3">
    <source>
        <dbReference type="ARBA" id="ARBA00022692"/>
    </source>
</evidence>